<feature type="region of interest" description="Disordered" evidence="1">
    <location>
        <begin position="1"/>
        <end position="44"/>
    </location>
</feature>
<organism evidence="2 3">
    <name type="scientific">Amanita muscaria (strain Koide BX008)</name>
    <dbReference type="NCBI Taxonomy" id="946122"/>
    <lineage>
        <taxon>Eukaryota</taxon>
        <taxon>Fungi</taxon>
        <taxon>Dikarya</taxon>
        <taxon>Basidiomycota</taxon>
        <taxon>Agaricomycotina</taxon>
        <taxon>Agaricomycetes</taxon>
        <taxon>Agaricomycetidae</taxon>
        <taxon>Agaricales</taxon>
        <taxon>Pluteineae</taxon>
        <taxon>Amanitaceae</taxon>
        <taxon>Amanita</taxon>
    </lineage>
</organism>
<evidence type="ECO:0000313" key="2">
    <source>
        <dbReference type="EMBL" id="KIL55415.1"/>
    </source>
</evidence>
<dbReference type="HOGENOM" id="CLU_2557804_0_0_1"/>
<evidence type="ECO:0000313" key="3">
    <source>
        <dbReference type="Proteomes" id="UP000054549"/>
    </source>
</evidence>
<dbReference type="InParanoid" id="A0A0C2RYJ9"/>
<gene>
    <name evidence="2" type="ORF">M378DRAFT_17977</name>
</gene>
<dbReference type="AlphaFoldDB" id="A0A0C2RYJ9"/>
<protein>
    <submittedName>
        <fullName evidence="2">Uncharacterized protein</fullName>
    </submittedName>
</protein>
<sequence>MPKQVGSCTSEKGGRSNSKTSRLAPVSSGEEFDFTAISSEDDAESDKAIDPALHSRSAAVNLDTGSIASGSNRKLANSVLDITHFFLMPK</sequence>
<feature type="compositionally biased region" description="Polar residues" evidence="1">
    <location>
        <begin position="1"/>
        <end position="21"/>
    </location>
</feature>
<keyword evidence="3" id="KW-1185">Reference proteome</keyword>
<dbReference type="Proteomes" id="UP000054549">
    <property type="component" value="Unassembled WGS sequence"/>
</dbReference>
<reference evidence="2 3" key="1">
    <citation type="submission" date="2014-04" db="EMBL/GenBank/DDBJ databases">
        <title>Evolutionary Origins and Diversification of the Mycorrhizal Mutualists.</title>
        <authorList>
            <consortium name="DOE Joint Genome Institute"/>
            <consortium name="Mycorrhizal Genomics Consortium"/>
            <person name="Kohler A."/>
            <person name="Kuo A."/>
            <person name="Nagy L.G."/>
            <person name="Floudas D."/>
            <person name="Copeland A."/>
            <person name="Barry K.W."/>
            <person name="Cichocki N."/>
            <person name="Veneault-Fourrey C."/>
            <person name="LaButti K."/>
            <person name="Lindquist E.A."/>
            <person name="Lipzen A."/>
            <person name="Lundell T."/>
            <person name="Morin E."/>
            <person name="Murat C."/>
            <person name="Riley R."/>
            <person name="Ohm R."/>
            <person name="Sun H."/>
            <person name="Tunlid A."/>
            <person name="Henrissat B."/>
            <person name="Grigoriev I.V."/>
            <person name="Hibbett D.S."/>
            <person name="Martin F."/>
        </authorList>
    </citation>
    <scope>NUCLEOTIDE SEQUENCE [LARGE SCALE GENOMIC DNA]</scope>
    <source>
        <strain evidence="2 3">Koide BX008</strain>
    </source>
</reference>
<name>A0A0C2RYJ9_AMAMK</name>
<proteinExistence type="predicted"/>
<accession>A0A0C2RYJ9</accession>
<evidence type="ECO:0000256" key="1">
    <source>
        <dbReference type="SAM" id="MobiDB-lite"/>
    </source>
</evidence>
<dbReference type="EMBL" id="KN818520">
    <property type="protein sequence ID" value="KIL55415.1"/>
    <property type="molecule type" value="Genomic_DNA"/>
</dbReference>